<accession>A0A0C9THR2</accession>
<dbReference type="Proteomes" id="UP000054279">
    <property type="component" value="Unassembled WGS sequence"/>
</dbReference>
<dbReference type="HOGENOM" id="CLU_1679060_0_0_1"/>
<protein>
    <submittedName>
        <fullName evidence="1">Uncharacterized protein</fullName>
    </submittedName>
</protein>
<dbReference type="AlphaFoldDB" id="A0A0C9THR2"/>
<organism evidence="1 2">
    <name type="scientific">Sphaerobolus stellatus (strain SS14)</name>
    <dbReference type="NCBI Taxonomy" id="990650"/>
    <lineage>
        <taxon>Eukaryota</taxon>
        <taxon>Fungi</taxon>
        <taxon>Dikarya</taxon>
        <taxon>Basidiomycota</taxon>
        <taxon>Agaricomycotina</taxon>
        <taxon>Agaricomycetes</taxon>
        <taxon>Phallomycetidae</taxon>
        <taxon>Geastrales</taxon>
        <taxon>Sphaerobolaceae</taxon>
        <taxon>Sphaerobolus</taxon>
    </lineage>
</organism>
<gene>
    <name evidence="1" type="ORF">M422DRAFT_269648</name>
</gene>
<evidence type="ECO:0000313" key="1">
    <source>
        <dbReference type="EMBL" id="KIJ29033.1"/>
    </source>
</evidence>
<sequence length="157" mass="18128">MVDYHSGHKKKVPKVKFVCIDKDCDKRTCYLTQPQGVTHCRRKDLNEYWWVTTGLNSWDDILGTSHWNIQADIGESSNPVYESLDIPFEPEDEGTMDIDQTDITIMEPDNFDPTLELYSRITELEEQKRLLKAKHLQALDVIGSSMGPDFAKKHDLI</sequence>
<evidence type="ECO:0000313" key="2">
    <source>
        <dbReference type="Proteomes" id="UP000054279"/>
    </source>
</evidence>
<dbReference type="EMBL" id="KN837292">
    <property type="protein sequence ID" value="KIJ29033.1"/>
    <property type="molecule type" value="Genomic_DNA"/>
</dbReference>
<name>A0A0C9THR2_SPHS4</name>
<keyword evidence="2" id="KW-1185">Reference proteome</keyword>
<reference evidence="1 2" key="1">
    <citation type="submission" date="2014-06" db="EMBL/GenBank/DDBJ databases">
        <title>Evolutionary Origins and Diversification of the Mycorrhizal Mutualists.</title>
        <authorList>
            <consortium name="DOE Joint Genome Institute"/>
            <consortium name="Mycorrhizal Genomics Consortium"/>
            <person name="Kohler A."/>
            <person name="Kuo A."/>
            <person name="Nagy L.G."/>
            <person name="Floudas D."/>
            <person name="Copeland A."/>
            <person name="Barry K.W."/>
            <person name="Cichocki N."/>
            <person name="Veneault-Fourrey C."/>
            <person name="LaButti K."/>
            <person name="Lindquist E.A."/>
            <person name="Lipzen A."/>
            <person name="Lundell T."/>
            <person name="Morin E."/>
            <person name="Murat C."/>
            <person name="Riley R."/>
            <person name="Ohm R."/>
            <person name="Sun H."/>
            <person name="Tunlid A."/>
            <person name="Henrissat B."/>
            <person name="Grigoriev I.V."/>
            <person name="Hibbett D.S."/>
            <person name="Martin F."/>
        </authorList>
    </citation>
    <scope>NUCLEOTIDE SEQUENCE [LARGE SCALE GENOMIC DNA]</scope>
    <source>
        <strain evidence="1 2">SS14</strain>
    </source>
</reference>
<proteinExistence type="predicted"/>